<evidence type="ECO:0000256" key="1">
    <source>
        <dbReference type="SAM" id="Coils"/>
    </source>
</evidence>
<dbReference type="RefSeq" id="WP_072844655.1">
    <property type="nucleotide sequence ID" value="NZ_FNAB01000004.1"/>
</dbReference>
<feature type="region of interest" description="Disordered" evidence="2">
    <location>
        <begin position="223"/>
        <end position="245"/>
    </location>
</feature>
<feature type="compositionally biased region" description="Acidic residues" evidence="2">
    <location>
        <begin position="347"/>
        <end position="356"/>
    </location>
</feature>
<gene>
    <name evidence="3" type="ORF">SAMN05444580_104193</name>
</gene>
<evidence type="ECO:0000313" key="3">
    <source>
        <dbReference type="EMBL" id="SDD40744.1"/>
    </source>
</evidence>
<feature type="region of interest" description="Disordered" evidence="2">
    <location>
        <begin position="328"/>
        <end position="356"/>
    </location>
</feature>
<feature type="compositionally biased region" description="Basic and acidic residues" evidence="2">
    <location>
        <begin position="223"/>
        <end position="232"/>
    </location>
</feature>
<feature type="compositionally biased region" description="Low complexity" evidence="2">
    <location>
        <begin position="233"/>
        <end position="245"/>
    </location>
</feature>
<feature type="coiled-coil region" evidence="1">
    <location>
        <begin position="284"/>
        <end position="325"/>
    </location>
</feature>
<proteinExistence type="predicted"/>
<reference evidence="3 4" key="1">
    <citation type="submission" date="2016-10" db="EMBL/GenBank/DDBJ databases">
        <authorList>
            <person name="de Groot N.N."/>
        </authorList>
    </citation>
    <scope>NUCLEOTIDE SEQUENCE [LARGE SCALE GENOMIC DNA]</scope>
    <source>
        <strain evidence="3 4">JCM 11308</strain>
    </source>
</reference>
<dbReference type="Proteomes" id="UP000199417">
    <property type="component" value="Unassembled WGS sequence"/>
</dbReference>
<feature type="compositionally biased region" description="Basic and acidic residues" evidence="2">
    <location>
        <begin position="1"/>
        <end position="17"/>
    </location>
</feature>
<organism evidence="3 4">
    <name type="scientific">Rhodococcus tukisamuensis</name>
    <dbReference type="NCBI Taxonomy" id="168276"/>
    <lineage>
        <taxon>Bacteria</taxon>
        <taxon>Bacillati</taxon>
        <taxon>Actinomycetota</taxon>
        <taxon>Actinomycetes</taxon>
        <taxon>Mycobacteriales</taxon>
        <taxon>Nocardiaceae</taxon>
        <taxon>Rhodococcus</taxon>
    </lineage>
</organism>
<evidence type="ECO:0000313" key="4">
    <source>
        <dbReference type="Proteomes" id="UP000199417"/>
    </source>
</evidence>
<dbReference type="STRING" id="168276.SAMN05444580_104193"/>
<keyword evidence="4" id="KW-1185">Reference proteome</keyword>
<evidence type="ECO:0000256" key="2">
    <source>
        <dbReference type="SAM" id="MobiDB-lite"/>
    </source>
</evidence>
<dbReference type="EMBL" id="FNAB01000004">
    <property type="protein sequence ID" value="SDD40744.1"/>
    <property type="molecule type" value="Genomic_DNA"/>
</dbReference>
<name>A0A1G6UHL2_9NOCA</name>
<accession>A0A1G6UHL2</accession>
<sequence>MNTEDAKDAGATEEPKARPGRPRQYASDADRVRAFRSRRKAREQQGELDALPTATPSEAVGVLERTLEDLRTVTTTSIEQFNVFARQITAAVDKLSDPDTLDVALHRATVELAQTKAKYEADLAELRSRHEAAVEDRANAEAAVDAVDTELAAAVSDHRLELERLSADHEAELRALEETHTGQLRAVTEQIAAVEAGRDTRLAAAESDLDGLRGRLREAQARADAAERRAETAEQSAAASELRAEQAGAAAEQRLTQVTAAAEQRIVDLRAAAEHAATTAAGMIARLEKSVDHERAAATAARERSDTLRDELERARLDAHEARAAEAALRVQAGEPRERKSRPGETEGGETEAEIR</sequence>
<dbReference type="AlphaFoldDB" id="A0A1G6UHL2"/>
<keyword evidence="1" id="KW-0175">Coiled coil</keyword>
<feature type="compositionally biased region" description="Basic and acidic residues" evidence="2">
    <location>
        <begin position="335"/>
        <end position="345"/>
    </location>
</feature>
<feature type="region of interest" description="Disordered" evidence="2">
    <location>
        <begin position="1"/>
        <end position="55"/>
    </location>
</feature>
<protein>
    <submittedName>
        <fullName evidence="3">Uncharacterized protein</fullName>
    </submittedName>
</protein>